<dbReference type="PANTHER" id="PTHR32141:SF26">
    <property type="entry name" value="OS08G0328600 PROTEIN"/>
    <property type="match status" value="1"/>
</dbReference>
<evidence type="ECO:0000259" key="2">
    <source>
        <dbReference type="Pfam" id="PF00646"/>
    </source>
</evidence>
<dbReference type="EMBL" id="JACEFO010002205">
    <property type="protein sequence ID" value="KAF8673545.1"/>
    <property type="molecule type" value="Genomic_DNA"/>
</dbReference>
<organism evidence="4 5">
    <name type="scientific">Digitaria exilis</name>
    <dbReference type="NCBI Taxonomy" id="1010633"/>
    <lineage>
        <taxon>Eukaryota</taxon>
        <taxon>Viridiplantae</taxon>
        <taxon>Streptophyta</taxon>
        <taxon>Embryophyta</taxon>
        <taxon>Tracheophyta</taxon>
        <taxon>Spermatophyta</taxon>
        <taxon>Magnoliopsida</taxon>
        <taxon>Liliopsida</taxon>
        <taxon>Poales</taxon>
        <taxon>Poaceae</taxon>
        <taxon>PACMAD clade</taxon>
        <taxon>Panicoideae</taxon>
        <taxon>Panicodae</taxon>
        <taxon>Paniceae</taxon>
        <taxon>Anthephorinae</taxon>
        <taxon>Digitaria</taxon>
    </lineage>
</organism>
<dbReference type="SUPFAM" id="SSF52047">
    <property type="entry name" value="RNI-like"/>
    <property type="match status" value="1"/>
</dbReference>
<feature type="domain" description="F-box/LRR-repeat protein 15/At3g58940/PEG3-like LRR" evidence="3">
    <location>
        <begin position="324"/>
        <end position="403"/>
    </location>
</feature>
<reference evidence="4" key="1">
    <citation type="submission" date="2020-07" db="EMBL/GenBank/DDBJ databases">
        <title>Genome sequence and genetic diversity analysis of an under-domesticated orphan crop, white fonio (Digitaria exilis).</title>
        <authorList>
            <person name="Bennetzen J.L."/>
            <person name="Chen S."/>
            <person name="Ma X."/>
            <person name="Wang X."/>
            <person name="Yssel A.E.J."/>
            <person name="Chaluvadi S.R."/>
            <person name="Johnson M."/>
            <person name="Gangashetty P."/>
            <person name="Hamidou F."/>
            <person name="Sanogo M.D."/>
            <person name="Zwaenepoel A."/>
            <person name="Wallace J."/>
            <person name="Van De Peer Y."/>
            <person name="Van Deynze A."/>
        </authorList>
    </citation>
    <scope>NUCLEOTIDE SEQUENCE</scope>
    <source>
        <tissue evidence="4">Leaves</tissue>
    </source>
</reference>
<feature type="domain" description="F-box" evidence="2">
    <location>
        <begin position="149"/>
        <end position="183"/>
    </location>
</feature>
<dbReference type="Pfam" id="PF00646">
    <property type="entry name" value="F-box"/>
    <property type="match status" value="1"/>
</dbReference>
<dbReference type="InterPro" id="IPR055411">
    <property type="entry name" value="LRR_FXL15/At3g58940/PEG3-like"/>
</dbReference>
<dbReference type="CDD" id="cd22160">
    <property type="entry name" value="F-box_AtFBL13-like"/>
    <property type="match status" value="1"/>
</dbReference>
<dbReference type="AlphaFoldDB" id="A0A835AW49"/>
<evidence type="ECO:0000259" key="3">
    <source>
        <dbReference type="Pfam" id="PF24758"/>
    </source>
</evidence>
<accession>A0A835AW49</accession>
<sequence length="750" mass="83764">MSTGQRDASLPGGACYGDGFVRQTGMRRVGALLGGDGSSVFHGQRSSGDIAQVLLGLDNHFSLLHKRELCHLWAVSPLNITGLYGKAHVVTVPDIISCYSPPRVVKTPNRSAQNPRGDLAGIAAEGDRSAAPERSMAPPPPPPPPPTHLCDLPDDLLQHILDFTPSREAASTSVLSCRWRGLWPTPSGAVILDTRSYGHVGGLGVYNKRRDAFFRGAGEAIAAAHHGSSVKTLAVHVDGGDDPDAVEERFFAYRSDSDWTSTGCRFHSVHDVLRHPSTRGVVELTVAASSSDDLPASAAGGGRIFCDRKKPFEGEEGMYKLRVDAVPSQALRVLHVTNCSGLDGTHHPATAAVLFPCLEVLRLCRCDVSLDSLQDMVVASPRLTTLHLERVFIRTKFRRLVSNRYFYQLNWDGDEDEDEDYDDGRVGTLCCPGVTTVVVLNCSHRDSVTIELDVPMVQVFRYKGYIHRLVLTSPPRDVRRADLHFLDRNVYYTRDLPELFWLFVKNFSNAKVLKLKLDFPIGDVAVGDKERYNELMGETLFCNLDILEMGGQQHRRKRKGAGVAIGNLLQCCPAVRDLRLYLNTVKDPPNKRRYSSHRADSERSRMYLDREVRLDFHRSVDHFIRRRDPVVSANKVKVSDIPGLTDKCFLFNCLRFYLRRVTLQFDMDKANCFGVQLVKFFFEKGMVLEEMYIDDGNKKLWDHMHRKISGSTSSQPCSEFFLGISKALSVNQLNSLNASGRISYPWLQVS</sequence>
<dbReference type="InterPro" id="IPR053781">
    <property type="entry name" value="F-box_AtFBL13-like"/>
</dbReference>
<dbReference type="OrthoDB" id="693880at2759"/>
<gene>
    <name evidence="4" type="ORF">HU200_048628</name>
</gene>
<feature type="region of interest" description="Disordered" evidence="1">
    <location>
        <begin position="125"/>
        <end position="151"/>
    </location>
</feature>
<evidence type="ECO:0000256" key="1">
    <source>
        <dbReference type="SAM" id="MobiDB-lite"/>
    </source>
</evidence>
<feature type="compositionally biased region" description="Pro residues" evidence="1">
    <location>
        <begin position="137"/>
        <end position="147"/>
    </location>
</feature>
<name>A0A835AW49_9POAL</name>
<dbReference type="SUPFAM" id="SSF81383">
    <property type="entry name" value="F-box domain"/>
    <property type="match status" value="1"/>
</dbReference>
<protein>
    <recommendedName>
        <fullName evidence="6">F-box domain-containing protein</fullName>
    </recommendedName>
</protein>
<dbReference type="Pfam" id="PF24758">
    <property type="entry name" value="LRR_At5g56370"/>
    <property type="match status" value="1"/>
</dbReference>
<keyword evidence="5" id="KW-1185">Reference proteome</keyword>
<evidence type="ECO:0000313" key="4">
    <source>
        <dbReference type="EMBL" id="KAF8673545.1"/>
    </source>
</evidence>
<dbReference type="InterPro" id="IPR001810">
    <property type="entry name" value="F-box_dom"/>
</dbReference>
<dbReference type="InterPro" id="IPR036047">
    <property type="entry name" value="F-box-like_dom_sf"/>
</dbReference>
<proteinExistence type="predicted"/>
<dbReference type="Proteomes" id="UP000636709">
    <property type="component" value="Unassembled WGS sequence"/>
</dbReference>
<evidence type="ECO:0008006" key="6">
    <source>
        <dbReference type="Google" id="ProtNLM"/>
    </source>
</evidence>
<evidence type="ECO:0000313" key="5">
    <source>
        <dbReference type="Proteomes" id="UP000636709"/>
    </source>
</evidence>
<dbReference type="InterPro" id="IPR055302">
    <property type="entry name" value="F-box_dom-containing"/>
</dbReference>
<dbReference type="PANTHER" id="PTHR32141">
    <property type="match status" value="1"/>
</dbReference>
<comment type="caution">
    <text evidence="4">The sequence shown here is derived from an EMBL/GenBank/DDBJ whole genome shotgun (WGS) entry which is preliminary data.</text>
</comment>